<dbReference type="GO" id="GO:0003917">
    <property type="term" value="F:DNA topoisomerase type I (single strand cut, ATP-independent) activity"/>
    <property type="evidence" value="ECO:0007669"/>
    <property type="project" value="InterPro"/>
</dbReference>
<dbReference type="Gene3D" id="3.40.50.140">
    <property type="match status" value="1"/>
</dbReference>
<evidence type="ECO:0000313" key="2">
    <source>
        <dbReference type="EMBL" id="MCH3852849.1"/>
    </source>
</evidence>
<dbReference type="InterPro" id="IPR006171">
    <property type="entry name" value="TOPRIM_dom"/>
</dbReference>
<dbReference type="GO" id="GO:0006265">
    <property type="term" value="P:DNA topological change"/>
    <property type="evidence" value="ECO:0007669"/>
    <property type="project" value="InterPro"/>
</dbReference>
<dbReference type="RefSeq" id="WP_240381651.1">
    <property type="nucleotide sequence ID" value="NZ_JAJUOL010000443.1"/>
</dbReference>
<feature type="domain" description="Toprim" evidence="1">
    <location>
        <begin position="3"/>
        <end position="49"/>
    </location>
</feature>
<comment type="caution">
    <text evidence="2">The sequence shown here is derived from an EMBL/GenBank/DDBJ whole genome shotgun (WGS) entry which is preliminary data.</text>
</comment>
<reference evidence="2" key="1">
    <citation type="submission" date="2021-12" db="EMBL/GenBank/DDBJ databases">
        <title>Prevalence of phenicol resistance gene fexA in Campylobacter isolated from poultry supply chain.</title>
        <authorList>
            <person name="Tang B."/>
            <person name="Zheng X."/>
            <person name="Lin J."/>
            <person name="Lin R."/>
            <person name="Yang H."/>
            <person name="Shen Z."/>
            <person name="Xia F."/>
        </authorList>
    </citation>
    <scope>NUCLEOTIDE SEQUENCE</scope>
    <source>
        <strain evidence="2">CJHN2011004</strain>
    </source>
</reference>
<dbReference type="EMBL" id="JAJUOL010000443">
    <property type="protein sequence ID" value="MCH3852849.1"/>
    <property type="molecule type" value="Genomic_DNA"/>
</dbReference>
<evidence type="ECO:0000313" key="3">
    <source>
        <dbReference type="Proteomes" id="UP001199644"/>
    </source>
</evidence>
<dbReference type="GO" id="GO:0003677">
    <property type="term" value="F:DNA binding"/>
    <property type="evidence" value="ECO:0007669"/>
    <property type="project" value="InterPro"/>
</dbReference>
<sequence>MKKNLIIVESPAKAKTIGNFLGKEYEVIASKGHIRDLPKSSFGIKIEND</sequence>
<protein>
    <submittedName>
        <fullName evidence="2">Toprim domain-containing protein</fullName>
    </submittedName>
</protein>
<dbReference type="PANTHER" id="PTHR42785">
    <property type="entry name" value="DNA TOPOISOMERASE, TYPE IA, CORE"/>
    <property type="match status" value="1"/>
</dbReference>
<dbReference type="Pfam" id="PF01751">
    <property type="entry name" value="Toprim"/>
    <property type="match status" value="1"/>
</dbReference>
<dbReference type="SUPFAM" id="SSF56712">
    <property type="entry name" value="Prokaryotic type I DNA topoisomerase"/>
    <property type="match status" value="1"/>
</dbReference>
<evidence type="ECO:0000259" key="1">
    <source>
        <dbReference type="PROSITE" id="PS50880"/>
    </source>
</evidence>
<dbReference type="PANTHER" id="PTHR42785:SF1">
    <property type="entry name" value="DNA TOPOISOMERASE"/>
    <property type="match status" value="1"/>
</dbReference>
<proteinExistence type="predicted"/>
<dbReference type="PROSITE" id="PS50880">
    <property type="entry name" value="TOPRIM"/>
    <property type="match status" value="1"/>
</dbReference>
<feature type="non-terminal residue" evidence="2">
    <location>
        <position position="49"/>
    </location>
</feature>
<dbReference type="Proteomes" id="UP001199644">
    <property type="component" value="Unassembled WGS sequence"/>
</dbReference>
<name>A0AAW5EIZ9_CAMJU</name>
<organism evidence="2 3">
    <name type="scientific">Campylobacter jejuni</name>
    <dbReference type="NCBI Taxonomy" id="197"/>
    <lineage>
        <taxon>Bacteria</taxon>
        <taxon>Pseudomonadati</taxon>
        <taxon>Campylobacterota</taxon>
        <taxon>Epsilonproteobacteria</taxon>
        <taxon>Campylobacterales</taxon>
        <taxon>Campylobacteraceae</taxon>
        <taxon>Campylobacter</taxon>
    </lineage>
</organism>
<gene>
    <name evidence="2" type="ORF">LZC39_12190</name>
</gene>
<dbReference type="InterPro" id="IPR000380">
    <property type="entry name" value="Topo_IA"/>
</dbReference>
<accession>A0AAW5EIZ9</accession>
<dbReference type="InterPro" id="IPR023405">
    <property type="entry name" value="Topo_IA_core_domain"/>
</dbReference>
<dbReference type="AlphaFoldDB" id="A0AAW5EIZ9"/>